<dbReference type="EMBL" id="BAABAB010000044">
    <property type="protein sequence ID" value="GAA3637005.1"/>
    <property type="molecule type" value="Genomic_DNA"/>
</dbReference>
<dbReference type="InterPro" id="IPR050155">
    <property type="entry name" value="HAD-like_hydrolase_sf"/>
</dbReference>
<reference evidence="2" key="1">
    <citation type="journal article" date="2019" name="Int. J. Syst. Evol. Microbiol.">
        <title>The Global Catalogue of Microorganisms (GCM) 10K type strain sequencing project: providing services to taxonomists for standard genome sequencing and annotation.</title>
        <authorList>
            <consortium name="The Broad Institute Genomics Platform"/>
            <consortium name="The Broad Institute Genome Sequencing Center for Infectious Disease"/>
            <person name="Wu L."/>
            <person name="Ma J."/>
        </authorList>
    </citation>
    <scope>NUCLEOTIDE SEQUENCE [LARGE SCALE GENOMIC DNA]</scope>
    <source>
        <strain evidence="2">JCM 16929</strain>
    </source>
</reference>
<organism evidence="1 2">
    <name type="scientific">Microlunatus ginsengisoli</name>
    <dbReference type="NCBI Taxonomy" id="363863"/>
    <lineage>
        <taxon>Bacteria</taxon>
        <taxon>Bacillati</taxon>
        <taxon>Actinomycetota</taxon>
        <taxon>Actinomycetes</taxon>
        <taxon>Propionibacteriales</taxon>
        <taxon>Propionibacteriaceae</taxon>
        <taxon>Microlunatus</taxon>
    </lineage>
</organism>
<dbReference type="Pfam" id="PF12710">
    <property type="entry name" value="HAD"/>
    <property type="match status" value="1"/>
</dbReference>
<dbReference type="SUPFAM" id="SSF56784">
    <property type="entry name" value="HAD-like"/>
    <property type="match status" value="1"/>
</dbReference>
<sequence length="227" mass="24124">MVRLVLWDVDHTLIENAGVSKEIYAAAYLELTGIAPTHSAVTEGRTDPDIMADLLRSHASPEVAWDRVETALRYAGARHRQALADRGWVLPGVHELLIALADAGTAQTIVSGNIRANAEVKVAGFGLLDWLDLDIGGYGSDSRDRAELVSLAKSRAARKYAHSRIDATVIGDTPRDVEAAHRGGARVLAVASGVHSESTLRAAGADMTLPDLSDTAAALAFVLAWDV</sequence>
<dbReference type="InterPro" id="IPR036412">
    <property type="entry name" value="HAD-like_sf"/>
</dbReference>
<protein>
    <submittedName>
        <fullName evidence="1">Haloacid dehalogenase-like hydrolase</fullName>
    </submittedName>
</protein>
<proteinExistence type="predicted"/>
<dbReference type="SFLD" id="SFLDG01129">
    <property type="entry name" value="C1.5:_HAD__Beta-PGM__Phosphata"/>
    <property type="match status" value="1"/>
</dbReference>
<keyword evidence="2" id="KW-1185">Reference proteome</keyword>
<dbReference type="Gene3D" id="3.40.50.1000">
    <property type="entry name" value="HAD superfamily/HAD-like"/>
    <property type="match status" value="1"/>
</dbReference>
<dbReference type="Proteomes" id="UP001501490">
    <property type="component" value="Unassembled WGS sequence"/>
</dbReference>
<dbReference type="InterPro" id="IPR023214">
    <property type="entry name" value="HAD_sf"/>
</dbReference>
<dbReference type="Gene3D" id="1.10.150.240">
    <property type="entry name" value="Putative phosphatase, domain 2"/>
    <property type="match status" value="1"/>
</dbReference>
<evidence type="ECO:0000313" key="2">
    <source>
        <dbReference type="Proteomes" id="UP001501490"/>
    </source>
</evidence>
<dbReference type="PANTHER" id="PTHR43434:SF1">
    <property type="entry name" value="PHOSPHOGLYCOLATE PHOSPHATASE"/>
    <property type="match status" value="1"/>
</dbReference>
<dbReference type="PANTHER" id="PTHR43434">
    <property type="entry name" value="PHOSPHOGLYCOLATE PHOSPHATASE"/>
    <property type="match status" value="1"/>
</dbReference>
<dbReference type="SFLD" id="SFLDS00003">
    <property type="entry name" value="Haloacid_Dehalogenase"/>
    <property type="match status" value="1"/>
</dbReference>
<name>A0ABP7ANQ0_9ACTN</name>
<dbReference type="RefSeq" id="WP_344808706.1">
    <property type="nucleotide sequence ID" value="NZ_BAABAB010000044.1"/>
</dbReference>
<evidence type="ECO:0000313" key="1">
    <source>
        <dbReference type="EMBL" id="GAA3637005.1"/>
    </source>
</evidence>
<comment type="caution">
    <text evidence="1">The sequence shown here is derived from an EMBL/GenBank/DDBJ whole genome shotgun (WGS) entry which is preliminary data.</text>
</comment>
<gene>
    <name evidence="1" type="ORF">GCM10022236_44400</name>
</gene>
<dbReference type="InterPro" id="IPR023198">
    <property type="entry name" value="PGP-like_dom2"/>
</dbReference>
<accession>A0ABP7ANQ0</accession>